<dbReference type="Proteomes" id="UP000324585">
    <property type="component" value="Unassembled WGS sequence"/>
</dbReference>
<reference evidence="3" key="1">
    <citation type="journal article" date="2019" name="Nat. Commun.">
        <title>Expansion of phycobilisome linker gene families in mesophilic red algae.</title>
        <authorList>
            <person name="Lee J."/>
            <person name="Kim D."/>
            <person name="Bhattacharya D."/>
            <person name="Yoon H.S."/>
        </authorList>
    </citation>
    <scope>NUCLEOTIDE SEQUENCE [LARGE SCALE GENOMIC DNA]</scope>
    <source>
        <strain evidence="3">CCMP 1328</strain>
    </source>
</reference>
<gene>
    <name evidence="2" type="ORF">FVE85_4163</name>
</gene>
<feature type="region of interest" description="Disordered" evidence="1">
    <location>
        <begin position="58"/>
        <end position="81"/>
    </location>
</feature>
<protein>
    <submittedName>
        <fullName evidence="2">Uncharacterized protein</fullName>
    </submittedName>
</protein>
<sequence length="81" mass="9109">MAASARSKTKAAPRVPLTFKQLLARTLPMWFMINVPVGGRNFYDVALQKAAERRAARIEAQREAQQAQTPDKSPVQIRNDE</sequence>
<comment type="caution">
    <text evidence="2">The sequence shown here is derived from an EMBL/GenBank/DDBJ whole genome shotgun (WGS) entry which is preliminary data.</text>
</comment>
<accession>A0A5J4YSC9</accession>
<keyword evidence="3" id="KW-1185">Reference proteome</keyword>
<evidence type="ECO:0000313" key="2">
    <source>
        <dbReference type="EMBL" id="KAA8494188.1"/>
    </source>
</evidence>
<dbReference type="AlphaFoldDB" id="A0A5J4YSC9"/>
<organism evidence="2 3">
    <name type="scientific">Porphyridium purpureum</name>
    <name type="common">Red alga</name>
    <name type="synonym">Porphyridium cruentum</name>
    <dbReference type="NCBI Taxonomy" id="35688"/>
    <lineage>
        <taxon>Eukaryota</taxon>
        <taxon>Rhodophyta</taxon>
        <taxon>Bangiophyceae</taxon>
        <taxon>Porphyridiales</taxon>
        <taxon>Porphyridiaceae</taxon>
        <taxon>Porphyridium</taxon>
    </lineage>
</organism>
<dbReference type="EMBL" id="VRMN01000005">
    <property type="protein sequence ID" value="KAA8494188.1"/>
    <property type="molecule type" value="Genomic_DNA"/>
</dbReference>
<evidence type="ECO:0000256" key="1">
    <source>
        <dbReference type="SAM" id="MobiDB-lite"/>
    </source>
</evidence>
<evidence type="ECO:0000313" key="3">
    <source>
        <dbReference type="Proteomes" id="UP000324585"/>
    </source>
</evidence>
<proteinExistence type="predicted"/>
<name>A0A5J4YSC9_PORPP</name>